<dbReference type="RefSeq" id="WP_047844679.1">
    <property type="nucleotide sequence ID" value="NZ_AEJF01000005.1"/>
</dbReference>
<dbReference type="PANTHER" id="PTHR45453:SF1">
    <property type="entry name" value="PHOSPHATE REGULON SENSOR PROTEIN PHOR"/>
    <property type="match status" value="1"/>
</dbReference>
<evidence type="ECO:0000256" key="16">
    <source>
        <dbReference type="ARBA" id="ARBA00023136"/>
    </source>
</evidence>
<accession>A0A0J1D604</accession>
<keyword evidence="12 19" id="KW-0418">Kinase</keyword>
<dbReference type="SUPFAM" id="SSF55874">
    <property type="entry name" value="ATPase domain of HSP90 chaperone/DNA topoisomerase II/histidine kinase"/>
    <property type="match status" value="1"/>
</dbReference>
<dbReference type="FunFam" id="3.30.565.10:FF:000032">
    <property type="entry name" value="Phosphate regulon sensor histidine kinase PhoR"/>
    <property type="match status" value="1"/>
</dbReference>
<comment type="function">
    <text evidence="17">Member of the two-component regulatory system PhoR/PhoB involved in the phosphate regulon genes expression. PhoR may function as a membrane-associated protein kinase that phosphorylates PhoB in response to environmental signals.</text>
</comment>
<dbReference type="Pfam" id="PF11808">
    <property type="entry name" value="PhoR"/>
    <property type="match status" value="1"/>
</dbReference>
<dbReference type="NCBIfam" id="TIGR02966">
    <property type="entry name" value="phoR_proteo"/>
    <property type="match status" value="1"/>
</dbReference>
<organism evidence="19 20">
    <name type="scientific">Caballeronia mineralivorans PML1(12)</name>
    <dbReference type="NCBI Taxonomy" id="908627"/>
    <lineage>
        <taxon>Bacteria</taxon>
        <taxon>Pseudomonadati</taxon>
        <taxon>Pseudomonadota</taxon>
        <taxon>Betaproteobacteria</taxon>
        <taxon>Burkholderiales</taxon>
        <taxon>Burkholderiaceae</taxon>
        <taxon>Caballeronia</taxon>
    </lineage>
</organism>
<evidence type="ECO:0000256" key="3">
    <source>
        <dbReference type="ARBA" id="ARBA00012438"/>
    </source>
</evidence>
<evidence type="ECO:0000256" key="5">
    <source>
        <dbReference type="ARBA" id="ARBA00022448"/>
    </source>
</evidence>
<dbReference type="AlphaFoldDB" id="A0A0J1D604"/>
<keyword evidence="14" id="KW-1133">Transmembrane helix</keyword>
<keyword evidence="5" id="KW-0813">Transport</keyword>
<dbReference type="InterPro" id="IPR050351">
    <property type="entry name" value="BphY/WalK/GraS-like"/>
</dbReference>
<dbReference type="PATRIC" id="fig|908627.4.peg.148"/>
<dbReference type="GO" id="GO:0004721">
    <property type="term" value="F:phosphoprotein phosphatase activity"/>
    <property type="evidence" value="ECO:0007669"/>
    <property type="project" value="InterPro"/>
</dbReference>
<keyword evidence="13" id="KW-0067">ATP-binding</keyword>
<dbReference type="OrthoDB" id="9813151at2"/>
<dbReference type="Gene3D" id="1.10.287.130">
    <property type="match status" value="1"/>
</dbReference>
<dbReference type="InterPro" id="IPR004358">
    <property type="entry name" value="Sig_transdc_His_kin-like_C"/>
</dbReference>
<dbReference type="InterPro" id="IPR021766">
    <property type="entry name" value="PhoR_N"/>
</dbReference>
<evidence type="ECO:0000256" key="8">
    <source>
        <dbReference type="ARBA" id="ARBA00022592"/>
    </source>
</evidence>
<name>A0A0J1D604_9BURK</name>
<keyword evidence="11" id="KW-0547">Nucleotide-binding</keyword>
<dbReference type="FunFam" id="1.10.287.130:FF:000001">
    <property type="entry name" value="Two-component sensor histidine kinase"/>
    <property type="match status" value="1"/>
</dbReference>
<feature type="domain" description="Histidine kinase" evidence="18">
    <location>
        <begin position="213"/>
        <end position="428"/>
    </location>
</feature>
<comment type="catalytic activity">
    <reaction evidence="1">
        <text>ATP + protein L-histidine = ADP + protein N-phospho-L-histidine.</text>
        <dbReference type="EC" id="2.7.13.3"/>
    </reaction>
</comment>
<evidence type="ECO:0000313" key="19">
    <source>
        <dbReference type="EMBL" id="KLU28076.1"/>
    </source>
</evidence>
<keyword evidence="10" id="KW-0812">Transmembrane</keyword>
<dbReference type="GO" id="GO:0000155">
    <property type="term" value="F:phosphorelay sensor kinase activity"/>
    <property type="evidence" value="ECO:0007669"/>
    <property type="project" value="InterPro"/>
</dbReference>
<dbReference type="GO" id="GO:0005886">
    <property type="term" value="C:plasma membrane"/>
    <property type="evidence" value="ECO:0007669"/>
    <property type="project" value="UniProtKB-SubCell"/>
</dbReference>
<evidence type="ECO:0000256" key="1">
    <source>
        <dbReference type="ARBA" id="ARBA00000085"/>
    </source>
</evidence>
<dbReference type="GO" id="GO:0016036">
    <property type="term" value="P:cellular response to phosphate starvation"/>
    <property type="evidence" value="ECO:0007669"/>
    <property type="project" value="TreeGrafter"/>
</dbReference>
<gene>
    <name evidence="19" type="ORF">EOS_00670</name>
</gene>
<keyword evidence="7" id="KW-0597">Phosphoprotein</keyword>
<evidence type="ECO:0000256" key="2">
    <source>
        <dbReference type="ARBA" id="ARBA00004236"/>
    </source>
</evidence>
<dbReference type="CDD" id="cd00082">
    <property type="entry name" value="HisKA"/>
    <property type="match status" value="1"/>
</dbReference>
<evidence type="ECO:0000256" key="12">
    <source>
        <dbReference type="ARBA" id="ARBA00022777"/>
    </source>
</evidence>
<evidence type="ECO:0000256" key="17">
    <source>
        <dbReference type="ARBA" id="ARBA00025207"/>
    </source>
</evidence>
<dbReference type="EC" id="2.7.13.3" evidence="3"/>
<evidence type="ECO:0000256" key="14">
    <source>
        <dbReference type="ARBA" id="ARBA00022989"/>
    </source>
</evidence>
<dbReference type="PANTHER" id="PTHR45453">
    <property type="entry name" value="PHOSPHATE REGULON SENSOR PROTEIN PHOR"/>
    <property type="match status" value="1"/>
</dbReference>
<sequence length="437" mass="49231">MNIIWTRSLVSLALLAVLSGIVGALFGVRAALCFALVMLVLQTLFTTFHTQRLWRLLDAPVYGEVPSAPGVWGEIYYRLHKLAKRWHAQVRQVEQQHSRFIQGIQASPNGVAMLDDSDQIEWCNAIAETHFGLDAKRDLRQHITHLVRQPDFVRYLASQHYESVLVMRGMGLNRQNVLAVQIFPYGENRKLILTQDITELERTDSMRRDFVANVSHELKTPLTVLSGFLETMRELPLNESDRARYLDMMEQQSSRMQNIVRDLLVLANLEGDVKPPSDDVLDMRAVLRHLEEDADNLSNGRHRITFSADEALTVAGSETEIVSALANLVTNAIRYTPDGGTIDVSWQRIRDRAVFSVRDSGLGIPAEHIPRLTERFYRVDRSRSRDTGGTGLGLAIVKHVLQRHGADLEVKSEEGRGSTFSVKFSAARTALRKSIAA</sequence>
<keyword evidence="16" id="KW-0472">Membrane</keyword>
<keyword evidence="9" id="KW-0808">Transferase</keyword>
<dbReference type="GO" id="GO:0005524">
    <property type="term" value="F:ATP binding"/>
    <property type="evidence" value="ECO:0007669"/>
    <property type="project" value="UniProtKB-KW"/>
</dbReference>
<evidence type="ECO:0000256" key="10">
    <source>
        <dbReference type="ARBA" id="ARBA00022692"/>
    </source>
</evidence>
<dbReference type="PROSITE" id="PS50109">
    <property type="entry name" value="HIS_KIN"/>
    <property type="match status" value="1"/>
</dbReference>
<dbReference type="PRINTS" id="PR00344">
    <property type="entry name" value="BCTRLSENSOR"/>
</dbReference>
<proteinExistence type="predicted"/>
<dbReference type="SUPFAM" id="SSF47384">
    <property type="entry name" value="Homodimeric domain of signal transducing histidine kinase"/>
    <property type="match status" value="1"/>
</dbReference>
<keyword evidence="8" id="KW-0592">Phosphate transport</keyword>
<dbReference type="InterPro" id="IPR003661">
    <property type="entry name" value="HisK_dim/P_dom"/>
</dbReference>
<comment type="caution">
    <text evidence="19">The sequence shown here is derived from an EMBL/GenBank/DDBJ whole genome shotgun (WGS) entry which is preliminary data.</text>
</comment>
<evidence type="ECO:0000256" key="4">
    <source>
        <dbReference type="ARBA" id="ARBA00019665"/>
    </source>
</evidence>
<dbReference type="InterPro" id="IPR035965">
    <property type="entry name" value="PAS-like_dom_sf"/>
</dbReference>
<evidence type="ECO:0000313" key="20">
    <source>
        <dbReference type="Proteomes" id="UP000035963"/>
    </source>
</evidence>
<comment type="subcellular location">
    <subcellularLocation>
        <location evidence="2">Cell membrane</location>
    </subcellularLocation>
</comment>
<dbReference type="Gene3D" id="3.30.450.20">
    <property type="entry name" value="PAS domain"/>
    <property type="match status" value="1"/>
</dbReference>
<dbReference type="InterPro" id="IPR014310">
    <property type="entry name" value="Sig_transdc_His_kinase_PhoR"/>
</dbReference>
<dbReference type="Proteomes" id="UP000035963">
    <property type="component" value="Unassembled WGS sequence"/>
</dbReference>
<dbReference type="InterPro" id="IPR036890">
    <property type="entry name" value="HATPase_C_sf"/>
</dbReference>
<dbReference type="SUPFAM" id="SSF55785">
    <property type="entry name" value="PYP-like sensor domain (PAS domain)"/>
    <property type="match status" value="1"/>
</dbReference>
<keyword evidence="15" id="KW-0902">Two-component regulatory system</keyword>
<protein>
    <recommendedName>
        <fullName evidence="4">Phosphate regulon sensor protein PhoR</fullName>
        <ecNumber evidence="3">2.7.13.3</ecNumber>
    </recommendedName>
</protein>
<dbReference type="GO" id="GO:0006817">
    <property type="term" value="P:phosphate ion transport"/>
    <property type="evidence" value="ECO:0007669"/>
    <property type="project" value="UniProtKB-KW"/>
</dbReference>
<evidence type="ECO:0000256" key="6">
    <source>
        <dbReference type="ARBA" id="ARBA00022475"/>
    </source>
</evidence>
<dbReference type="SMART" id="SM00387">
    <property type="entry name" value="HATPase_c"/>
    <property type="match status" value="1"/>
</dbReference>
<dbReference type="InterPro" id="IPR036097">
    <property type="entry name" value="HisK_dim/P_sf"/>
</dbReference>
<dbReference type="Pfam" id="PF00512">
    <property type="entry name" value="HisKA"/>
    <property type="match status" value="1"/>
</dbReference>
<evidence type="ECO:0000256" key="7">
    <source>
        <dbReference type="ARBA" id="ARBA00022553"/>
    </source>
</evidence>
<evidence type="ECO:0000256" key="11">
    <source>
        <dbReference type="ARBA" id="ARBA00022741"/>
    </source>
</evidence>
<keyword evidence="6" id="KW-1003">Cell membrane</keyword>
<evidence type="ECO:0000256" key="15">
    <source>
        <dbReference type="ARBA" id="ARBA00023012"/>
    </source>
</evidence>
<keyword evidence="20" id="KW-1185">Reference proteome</keyword>
<reference evidence="19 20" key="1">
    <citation type="journal article" date="2015" name="Genome Announc.">
        <title>Draft Genome Sequence of Burkholderia sp. Strain PML1(12), an Ectomycorrhizosphere-Inhabiting Bacterium with Effective Mineral-Weathering Ability.</title>
        <authorList>
            <person name="Uroz S."/>
            <person name="Oger P."/>
        </authorList>
    </citation>
    <scope>NUCLEOTIDE SEQUENCE [LARGE SCALE GENOMIC DNA]</scope>
    <source>
        <strain evidence="20">PML1(12)</strain>
    </source>
</reference>
<dbReference type="EMBL" id="AEJF01000005">
    <property type="protein sequence ID" value="KLU28076.1"/>
    <property type="molecule type" value="Genomic_DNA"/>
</dbReference>
<dbReference type="SMART" id="SM00388">
    <property type="entry name" value="HisKA"/>
    <property type="match status" value="1"/>
</dbReference>
<dbReference type="Gene3D" id="3.30.565.10">
    <property type="entry name" value="Histidine kinase-like ATPase, C-terminal domain"/>
    <property type="match status" value="1"/>
</dbReference>
<dbReference type="InterPro" id="IPR003594">
    <property type="entry name" value="HATPase_dom"/>
</dbReference>
<evidence type="ECO:0000256" key="13">
    <source>
        <dbReference type="ARBA" id="ARBA00022840"/>
    </source>
</evidence>
<dbReference type="Pfam" id="PF02518">
    <property type="entry name" value="HATPase_c"/>
    <property type="match status" value="1"/>
</dbReference>
<evidence type="ECO:0000256" key="9">
    <source>
        <dbReference type="ARBA" id="ARBA00022679"/>
    </source>
</evidence>
<dbReference type="InterPro" id="IPR005467">
    <property type="entry name" value="His_kinase_dom"/>
</dbReference>
<evidence type="ECO:0000259" key="18">
    <source>
        <dbReference type="PROSITE" id="PS50109"/>
    </source>
</evidence>